<protein>
    <submittedName>
        <fullName evidence="1">Uncharacterized protein</fullName>
    </submittedName>
</protein>
<organism evidence="1 2">
    <name type="scientific">Enterococcus aquimarinus</name>
    <dbReference type="NCBI Taxonomy" id="328396"/>
    <lineage>
        <taxon>Bacteria</taxon>
        <taxon>Bacillati</taxon>
        <taxon>Bacillota</taxon>
        <taxon>Bacilli</taxon>
        <taxon>Lactobacillales</taxon>
        <taxon>Enterococcaceae</taxon>
        <taxon>Enterococcus</taxon>
    </lineage>
</organism>
<reference evidence="1 2" key="1">
    <citation type="submission" date="2014-12" db="EMBL/GenBank/DDBJ databases">
        <title>Draft genome sequences of 29 type strains of Enterococci.</title>
        <authorList>
            <person name="Zhong Z."/>
            <person name="Sun Z."/>
            <person name="Liu W."/>
            <person name="Zhang W."/>
            <person name="Zhang H."/>
        </authorList>
    </citation>
    <scope>NUCLEOTIDE SEQUENCE [LARGE SCALE GENOMIC DNA]</scope>
    <source>
        <strain evidence="1 2">DSM 17690</strain>
    </source>
</reference>
<proteinExistence type="predicted"/>
<accession>A0A1L8QUN6</accession>
<dbReference type="Proteomes" id="UP000182149">
    <property type="component" value="Unassembled WGS sequence"/>
</dbReference>
<evidence type="ECO:0000313" key="2">
    <source>
        <dbReference type="Proteomes" id="UP000182149"/>
    </source>
</evidence>
<gene>
    <name evidence="1" type="ORF">RU93_GL001687</name>
</gene>
<evidence type="ECO:0000313" key="1">
    <source>
        <dbReference type="EMBL" id="OJG11200.1"/>
    </source>
</evidence>
<name>A0A1L8QUN6_9ENTE</name>
<dbReference type="EMBL" id="JXKD01000004">
    <property type="protein sequence ID" value="OJG11200.1"/>
    <property type="molecule type" value="Genomic_DNA"/>
</dbReference>
<sequence>MKRIIKKTQQIVDGEYQTIHLRHVLGIPFIGSEVSLSGSLLSLK</sequence>
<dbReference type="AlphaFoldDB" id="A0A1L8QUN6"/>
<comment type="caution">
    <text evidence="1">The sequence shown here is derived from an EMBL/GenBank/DDBJ whole genome shotgun (WGS) entry which is preliminary data.</text>
</comment>
<keyword evidence="2" id="KW-1185">Reference proteome</keyword>